<name>A0A8I6RJD3_CIMLE</name>
<dbReference type="InterPro" id="IPR019174">
    <property type="entry name" value="NADH_DH_b-subcmplx_su6"/>
</dbReference>
<dbReference type="Proteomes" id="UP000494040">
    <property type="component" value="Unassembled WGS sequence"/>
</dbReference>
<dbReference type="GO" id="GO:0006120">
    <property type="term" value="P:mitochondrial electron transport, NADH to ubiquinone"/>
    <property type="evidence" value="ECO:0007669"/>
    <property type="project" value="InterPro"/>
</dbReference>
<dbReference type="PANTHER" id="PTHR21106:SF2">
    <property type="entry name" value="NADH DEHYDROGENASE [UBIQUINONE] 1 BETA SUBCOMPLEX SUBUNIT 6"/>
    <property type="match status" value="1"/>
</dbReference>
<dbReference type="Pfam" id="PF09782">
    <property type="entry name" value="NDUF_B6"/>
    <property type="match status" value="1"/>
</dbReference>
<evidence type="ECO:0000313" key="2">
    <source>
        <dbReference type="Proteomes" id="UP000494040"/>
    </source>
</evidence>
<evidence type="ECO:0008006" key="3">
    <source>
        <dbReference type="Google" id="ProtNLM"/>
    </source>
</evidence>
<dbReference type="GO" id="GO:0005739">
    <property type="term" value="C:mitochondrion"/>
    <property type="evidence" value="ECO:0007669"/>
    <property type="project" value="GOC"/>
</dbReference>
<sequence length="164" mass="19145">MASNTGGVKAFSIQGRLYRERERLHGEGMTVEERAWRKQWIKDQKLHPSEPRVVPELYKELYNPFRRAYWYPLDRLFKPLEPVMGKEAALLARKITGKFCMAIFAVYCTAYYFKYNHNDWTRKGGWRVLANRVTSVPGDPNYPASPNRFVGADYSSRGFKDSPI</sequence>
<organism evidence="1 2">
    <name type="scientific">Cimex lectularius</name>
    <name type="common">Bed bug</name>
    <name type="synonym">Acanthia lectularia</name>
    <dbReference type="NCBI Taxonomy" id="79782"/>
    <lineage>
        <taxon>Eukaryota</taxon>
        <taxon>Metazoa</taxon>
        <taxon>Ecdysozoa</taxon>
        <taxon>Arthropoda</taxon>
        <taxon>Hexapoda</taxon>
        <taxon>Insecta</taxon>
        <taxon>Pterygota</taxon>
        <taxon>Neoptera</taxon>
        <taxon>Paraneoptera</taxon>
        <taxon>Hemiptera</taxon>
        <taxon>Heteroptera</taxon>
        <taxon>Panheteroptera</taxon>
        <taxon>Cimicomorpha</taxon>
        <taxon>Cimicidae</taxon>
        <taxon>Cimex</taxon>
    </lineage>
</organism>
<evidence type="ECO:0000313" key="1">
    <source>
        <dbReference type="EnsemblMetazoa" id="XP_014247304.1"/>
    </source>
</evidence>
<dbReference type="AlphaFoldDB" id="A0A8I6RJD3"/>
<keyword evidence="2" id="KW-1185">Reference proteome</keyword>
<reference evidence="1" key="1">
    <citation type="submission" date="2022-01" db="UniProtKB">
        <authorList>
            <consortium name="EnsemblMetazoa"/>
        </authorList>
    </citation>
    <scope>IDENTIFICATION</scope>
</reference>
<gene>
    <name evidence="1" type="primary">106665405</name>
</gene>
<proteinExistence type="predicted"/>
<dbReference type="OMA" id="IRFWTGK"/>
<accession>A0A8I6RJD3</accession>
<protein>
    <recommendedName>
        <fullName evidence="3">NADH dehydrogenase [ubiquinone] 1 beta subcomplex subunit 6</fullName>
    </recommendedName>
</protein>
<dbReference type="EnsemblMetazoa" id="XM_014391818.2">
    <property type="protein sequence ID" value="XP_014247304.1"/>
    <property type="gene ID" value="LOC106665405"/>
</dbReference>
<dbReference type="KEGG" id="clec:106665405"/>
<dbReference type="PANTHER" id="PTHR21106">
    <property type="entry name" value="NADH DEHYDROGENASE [UBIQUINONE] 1 BETA SUBCOMPLEX SUBUNIT 6"/>
    <property type="match status" value="1"/>
</dbReference>
<dbReference type="OrthoDB" id="5824032at2759"/>